<gene>
    <name evidence="2" type="ORF">FNV43_RR07976</name>
</gene>
<reference evidence="2" key="1">
    <citation type="submission" date="2020-03" db="EMBL/GenBank/DDBJ databases">
        <title>A high-quality chromosome-level genome assembly of a woody plant with both climbing and erect habits, Rhamnella rubrinervis.</title>
        <authorList>
            <person name="Lu Z."/>
            <person name="Yang Y."/>
            <person name="Zhu X."/>
            <person name="Sun Y."/>
        </authorList>
    </citation>
    <scope>NUCLEOTIDE SEQUENCE</scope>
    <source>
        <strain evidence="2">BYM</strain>
        <tissue evidence="2">Leaf</tissue>
    </source>
</reference>
<accession>A0A8K0MNH9</accession>
<feature type="compositionally biased region" description="Basic and acidic residues" evidence="1">
    <location>
        <begin position="143"/>
        <end position="153"/>
    </location>
</feature>
<dbReference type="PANTHER" id="PTHR47005:SF19">
    <property type="entry name" value="HEAVY METAL-ASSOCIATED ISOPRENYLATED PLANT PROTEIN 3-LIKE"/>
    <property type="match status" value="1"/>
</dbReference>
<evidence type="ECO:0000256" key="1">
    <source>
        <dbReference type="SAM" id="MobiDB-lite"/>
    </source>
</evidence>
<evidence type="ECO:0000313" key="2">
    <source>
        <dbReference type="EMBL" id="KAF3451880.1"/>
    </source>
</evidence>
<comment type="caution">
    <text evidence="2">The sequence shown here is derived from an EMBL/GenBank/DDBJ whole genome shotgun (WGS) entry which is preliminary data.</text>
</comment>
<protein>
    <submittedName>
        <fullName evidence="2">Uncharacterized protein</fullName>
    </submittedName>
</protein>
<keyword evidence="3" id="KW-1185">Reference proteome</keyword>
<evidence type="ECO:0000313" key="3">
    <source>
        <dbReference type="Proteomes" id="UP000796880"/>
    </source>
</evidence>
<dbReference type="PANTHER" id="PTHR47005">
    <property type="entry name" value="HEAVY METAL TRANSPORT/DETOXIFICATION SUPERFAMILY PROTEIN"/>
    <property type="match status" value="1"/>
</dbReference>
<name>A0A8K0MNH9_9ROSA</name>
<proteinExistence type="predicted"/>
<feature type="region of interest" description="Disordered" evidence="1">
    <location>
        <begin position="96"/>
        <end position="168"/>
    </location>
</feature>
<organism evidence="2 3">
    <name type="scientific">Rhamnella rubrinervis</name>
    <dbReference type="NCBI Taxonomy" id="2594499"/>
    <lineage>
        <taxon>Eukaryota</taxon>
        <taxon>Viridiplantae</taxon>
        <taxon>Streptophyta</taxon>
        <taxon>Embryophyta</taxon>
        <taxon>Tracheophyta</taxon>
        <taxon>Spermatophyta</taxon>
        <taxon>Magnoliopsida</taxon>
        <taxon>eudicotyledons</taxon>
        <taxon>Gunneridae</taxon>
        <taxon>Pentapetalae</taxon>
        <taxon>rosids</taxon>
        <taxon>fabids</taxon>
        <taxon>Rosales</taxon>
        <taxon>Rhamnaceae</taxon>
        <taxon>rhamnoid group</taxon>
        <taxon>Rhamneae</taxon>
        <taxon>Rhamnella</taxon>
    </lineage>
</organism>
<feature type="compositionally biased region" description="Basic and acidic residues" evidence="1">
    <location>
        <begin position="101"/>
        <end position="130"/>
    </location>
</feature>
<feature type="compositionally biased region" description="Pro residues" evidence="1">
    <location>
        <begin position="154"/>
        <end position="168"/>
    </location>
</feature>
<dbReference type="OrthoDB" id="785270at2759"/>
<dbReference type="EMBL" id="VOIH02000003">
    <property type="protein sequence ID" value="KAF3451880.1"/>
    <property type="molecule type" value="Genomic_DNA"/>
</dbReference>
<dbReference type="Proteomes" id="UP000796880">
    <property type="component" value="Unassembled WGS sequence"/>
</dbReference>
<sequence>MLQQTTRSAGGWDGDDSLDELKIIRQGARVRLWLSSSDLREFATDIHGGSEIRDQVFDEKNDTVTIKVVCCSPEKIKEKIICKGGGCIESIQIVVPQKQPKQPEKRKEPEKQPEKSKESEKQPEMLKGPEKCGPCYHGYGVPEKTKEPVKPENPKPAPPPPALAPPPVQVQPREGFCCQECYDGYPGGPCFHGYGEPEEPAPPPPAQAPVPVPGYPLPLGACCQQCYDGYPGGPCFQGDGRPPQRYQYDGYGGRPVCDSYGGGRTHFMSRCDYLSAENPSGCTIM</sequence>
<dbReference type="AlphaFoldDB" id="A0A8K0MNH9"/>